<name>X1QG57_9ZZZZ</name>
<organism evidence="1">
    <name type="scientific">marine sediment metagenome</name>
    <dbReference type="NCBI Taxonomy" id="412755"/>
    <lineage>
        <taxon>unclassified sequences</taxon>
        <taxon>metagenomes</taxon>
        <taxon>ecological metagenomes</taxon>
    </lineage>
</organism>
<sequence>MGIIRAETIARARKYIREGVSASRWVREMREAGLSYRRTDMLADYRSVLQLEKKEGAFRYIRKDRYPTEATIAAVGWAISKEYMYKVKVQSVLRLGEPLTERFVNIQSDVPMTPAMVEAEVEEQWEQWERYAPELITGLQVWSAVRKVME</sequence>
<evidence type="ECO:0000313" key="1">
    <source>
        <dbReference type="EMBL" id="GAI53811.1"/>
    </source>
</evidence>
<protein>
    <submittedName>
        <fullName evidence="1">Uncharacterized protein</fullName>
    </submittedName>
</protein>
<reference evidence="1" key="1">
    <citation type="journal article" date="2014" name="Front. Microbiol.">
        <title>High frequency of phylogenetically diverse reductive dehalogenase-homologous genes in deep subseafloor sedimentary metagenomes.</title>
        <authorList>
            <person name="Kawai M."/>
            <person name="Futagami T."/>
            <person name="Toyoda A."/>
            <person name="Takaki Y."/>
            <person name="Nishi S."/>
            <person name="Hori S."/>
            <person name="Arai W."/>
            <person name="Tsubouchi T."/>
            <person name="Morono Y."/>
            <person name="Uchiyama I."/>
            <person name="Ito T."/>
            <person name="Fujiyama A."/>
            <person name="Inagaki F."/>
            <person name="Takami H."/>
        </authorList>
    </citation>
    <scope>NUCLEOTIDE SEQUENCE</scope>
    <source>
        <strain evidence="1">Expedition CK06-06</strain>
    </source>
</reference>
<comment type="caution">
    <text evidence="1">The sequence shown here is derived from an EMBL/GenBank/DDBJ whole genome shotgun (WGS) entry which is preliminary data.</text>
</comment>
<gene>
    <name evidence="1" type="ORF">S06H3_54823</name>
</gene>
<dbReference type="AlphaFoldDB" id="X1QG57"/>
<proteinExistence type="predicted"/>
<dbReference type="EMBL" id="BARV01035101">
    <property type="protein sequence ID" value="GAI53811.1"/>
    <property type="molecule type" value="Genomic_DNA"/>
</dbReference>
<accession>X1QG57</accession>